<evidence type="ECO:0000256" key="1">
    <source>
        <dbReference type="SAM" id="MobiDB-lite"/>
    </source>
</evidence>
<name>H0EIY4_GLAL7</name>
<feature type="region of interest" description="Disordered" evidence="1">
    <location>
        <begin position="63"/>
        <end position="96"/>
    </location>
</feature>
<proteinExistence type="predicted"/>
<dbReference type="InParanoid" id="H0EIY4"/>
<evidence type="ECO:0000313" key="2">
    <source>
        <dbReference type="EMBL" id="EHL01517.1"/>
    </source>
</evidence>
<dbReference type="AlphaFoldDB" id="H0EIY4"/>
<gene>
    <name evidence="2" type="ORF">M7I_2505</name>
</gene>
<feature type="region of interest" description="Disordered" evidence="1">
    <location>
        <begin position="1"/>
        <end position="51"/>
    </location>
</feature>
<dbReference type="HOGENOM" id="CLU_2359928_0_0_1"/>
<organism evidence="2 3">
    <name type="scientific">Glarea lozoyensis (strain ATCC 74030 / MF5533)</name>
    <dbReference type="NCBI Taxonomy" id="1104152"/>
    <lineage>
        <taxon>Eukaryota</taxon>
        <taxon>Fungi</taxon>
        <taxon>Dikarya</taxon>
        <taxon>Ascomycota</taxon>
        <taxon>Pezizomycotina</taxon>
        <taxon>Leotiomycetes</taxon>
        <taxon>Helotiales</taxon>
        <taxon>Helotiaceae</taxon>
        <taxon>Glarea</taxon>
    </lineage>
</organism>
<feature type="compositionally biased region" description="Low complexity" evidence="1">
    <location>
        <begin position="26"/>
        <end position="39"/>
    </location>
</feature>
<dbReference type="Proteomes" id="UP000005446">
    <property type="component" value="Unassembled WGS sequence"/>
</dbReference>
<comment type="caution">
    <text evidence="2">The sequence shown here is derived from an EMBL/GenBank/DDBJ whole genome shotgun (WGS) entry which is preliminary data.</text>
</comment>
<keyword evidence="3" id="KW-1185">Reference proteome</keyword>
<reference evidence="2 3" key="1">
    <citation type="journal article" date="2012" name="Eukaryot. Cell">
        <title>Genome sequence of the fungus Glarea lozoyensis: the first genome sequence of a species from the Helotiaceae family.</title>
        <authorList>
            <person name="Youssar L."/>
            <person name="Gruening B.A."/>
            <person name="Erxleben A."/>
            <person name="Guenther S."/>
            <person name="Huettel W."/>
        </authorList>
    </citation>
    <scope>NUCLEOTIDE SEQUENCE [LARGE SCALE GENOMIC DNA]</scope>
    <source>
        <strain evidence="3">ATCC 74030 / MF5533</strain>
    </source>
</reference>
<protein>
    <submittedName>
        <fullName evidence="2">Uncharacterized protein</fullName>
    </submittedName>
</protein>
<accession>H0EIY4</accession>
<dbReference type="EMBL" id="AGUE01000051">
    <property type="protein sequence ID" value="EHL01517.1"/>
    <property type="molecule type" value="Genomic_DNA"/>
</dbReference>
<sequence>MSSHNQPRRPGDWFRDELNKKKSQRSSNPSSYSHFSSHSQPPTNFDNFDDAFDNDFFDDDFGDDFGDDFSNGDGDMRHNPDGSTTMSSGNRRDVEV</sequence>
<feature type="compositionally biased region" description="Basic and acidic residues" evidence="1">
    <location>
        <begin position="9"/>
        <end position="20"/>
    </location>
</feature>
<evidence type="ECO:0000313" key="3">
    <source>
        <dbReference type="Proteomes" id="UP000005446"/>
    </source>
</evidence>